<gene>
    <name evidence="2" type="ORF">GUITHDRAFT_119890</name>
</gene>
<dbReference type="EnsemblProtists" id="EKX33907">
    <property type="protein sequence ID" value="EKX33907"/>
    <property type="gene ID" value="GUITHDRAFT_119890"/>
</dbReference>
<sequence length="212" mass="22806">MDHNVFSLPIPPLSPHDVLPTEDIDLEEGSDDLLSLPSDKADSTADLDEFESLLVLDAASDASMAANSSSCRDLPAGSSRAPSLQSSSPSINDDSSSPGGNSPQDSGSDQPSSSSRWTLDARIQHSALCTGKKRLTSQQKTDIVRLYYSSGETSKRRRAVQQWDLARMYGKSRSAISRLLKPETAARIMRRAGGETGEEVGEVLARIEAAKR</sequence>
<proteinExistence type="predicted"/>
<feature type="region of interest" description="Disordered" evidence="1">
    <location>
        <begin position="64"/>
        <end position="120"/>
    </location>
</feature>
<feature type="compositionally biased region" description="Acidic residues" evidence="1">
    <location>
        <begin position="20"/>
        <end position="31"/>
    </location>
</feature>
<feature type="compositionally biased region" description="Low complexity" evidence="1">
    <location>
        <begin position="77"/>
        <end position="115"/>
    </location>
</feature>
<feature type="region of interest" description="Disordered" evidence="1">
    <location>
        <begin position="1"/>
        <end position="42"/>
    </location>
</feature>
<evidence type="ECO:0000313" key="4">
    <source>
        <dbReference type="Proteomes" id="UP000011087"/>
    </source>
</evidence>
<evidence type="ECO:0000313" key="2">
    <source>
        <dbReference type="EMBL" id="EKX33907.1"/>
    </source>
</evidence>
<dbReference type="Proteomes" id="UP000011087">
    <property type="component" value="Unassembled WGS sequence"/>
</dbReference>
<dbReference type="AlphaFoldDB" id="L1ICV3"/>
<dbReference type="RefSeq" id="XP_005820887.1">
    <property type="nucleotide sequence ID" value="XM_005820830.1"/>
</dbReference>
<dbReference type="HOGENOM" id="CLU_115180_0_0_1"/>
<evidence type="ECO:0000313" key="3">
    <source>
        <dbReference type="EnsemblProtists" id="EKX33907"/>
    </source>
</evidence>
<dbReference type="EMBL" id="JH993125">
    <property type="protein sequence ID" value="EKX33907.1"/>
    <property type="molecule type" value="Genomic_DNA"/>
</dbReference>
<reference evidence="2 4" key="1">
    <citation type="journal article" date="2012" name="Nature">
        <title>Algal genomes reveal evolutionary mosaicism and the fate of nucleomorphs.</title>
        <authorList>
            <consortium name="DOE Joint Genome Institute"/>
            <person name="Curtis B.A."/>
            <person name="Tanifuji G."/>
            <person name="Burki F."/>
            <person name="Gruber A."/>
            <person name="Irimia M."/>
            <person name="Maruyama S."/>
            <person name="Arias M.C."/>
            <person name="Ball S.G."/>
            <person name="Gile G.H."/>
            <person name="Hirakawa Y."/>
            <person name="Hopkins J.F."/>
            <person name="Kuo A."/>
            <person name="Rensing S.A."/>
            <person name="Schmutz J."/>
            <person name="Symeonidi A."/>
            <person name="Elias M."/>
            <person name="Eveleigh R.J."/>
            <person name="Herman E.K."/>
            <person name="Klute M.J."/>
            <person name="Nakayama T."/>
            <person name="Obornik M."/>
            <person name="Reyes-Prieto A."/>
            <person name="Armbrust E.V."/>
            <person name="Aves S.J."/>
            <person name="Beiko R.G."/>
            <person name="Coutinho P."/>
            <person name="Dacks J.B."/>
            <person name="Durnford D.G."/>
            <person name="Fast N.M."/>
            <person name="Green B.R."/>
            <person name="Grisdale C.J."/>
            <person name="Hempel F."/>
            <person name="Henrissat B."/>
            <person name="Hoppner M.P."/>
            <person name="Ishida K."/>
            <person name="Kim E."/>
            <person name="Koreny L."/>
            <person name="Kroth P.G."/>
            <person name="Liu Y."/>
            <person name="Malik S.B."/>
            <person name="Maier U.G."/>
            <person name="McRose D."/>
            <person name="Mock T."/>
            <person name="Neilson J.A."/>
            <person name="Onodera N.T."/>
            <person name="Poole A.M."/>
            <person name="Pritham E.J."/>
            <person name="Richards T.A."/>
            <person name="Rocap G."/>
            <person name="Roy S.W."/>
            <person name="Sarai C."/>
            <person name="Schaack S."/>
            <person name="Shirato S."/>
            <person name="Slamovits C.H."/>
            <person name="Spencer D.F."/>
            <person name="Suzuki S."/>
            <person name="Worden A.Z."/>
            <person name="Zauner S."/>
            <person name="Barry K."/>
            <person name="Bell C."/>
            <person name="Bharti A.K."/>
            <person name="Crow J.A."/>
            <person name="Grimwood J."/>
            <person name="Kramer R."/>
            <person name="Lindquist E."/>
            <person name="Lucas S."/>
            <person name="Salamov A."/>
            <person name="McFadden G.I."/>
            <person name="Lane C.E."/>
            <person name="Keeling P.J."/>
            <person name="Gray M.W."/>
            <person name="Grigoriev I.V."/>
            <person name="Archibald J.M."/>
        </authorList>
    </citation>
    <scope>NUCLEOTIDE SEQUENCE</scope>
    <source>
        <strain evidence="2 4">CCMP2712</strain>
    </source>
</reference>
<evidence type="ECO:0000256" key="1">
    <source>
        <dbReference type="SAM" id="MobiDB-lite"/>
    </source>
</evidence>
<keyword evidence="4" id="KW-1185">Reference proteome</keyword>
<dbReference type="GeneID" id="17290659"/>
<name>L1ICV3_GUITC</name>
<dbReference type="KEGG" id="gtt:GUITHDRAFT_119890"/>
<organism evidence="2">
    <name type="scientific">Guillardia theta (strain CCMP2712)</name>
    <name type="common">Cryptophyte</name>
    <dbReference type="NCBI Taxonomy" id="905079"/>
    <lineage>
        <taxon>Eukaryota</taxon>
        <taxon>Cryptophyceae</taxon>
        <taxon>Pyrenomonadales</taxon>
        <taxon>Geminigeraceae</taxon>
        <taxon>Guillardia</taxon>
    </lineage>
</organism>
<accession>L1ICV3</accession>
<dbReference type="PaxDb" id="55529-EKX33907"/>
<protein>
    <submittedName>
        <fullName evidence="2 3">Uncharacterized protein</fullName>
    </submittedName>
</protein>
<reference evidence="3" key="3">
    <citation type="submission" date="2015-06" db="UniProtKB">
        <authorList>
            <consortium name="EnsemblProtists"/>
        </authorList>
    </citation>
    <scope>IDENTIFICATION</scope>
</reference>
<reference evidence="4" key="2">
    <citation type="submission" date="2012-11" db="EMBL/GenBank/DDBJ databases">
        <authorList>
            <person name="Kuo A."/>
            <person name="Curtis B.A."/>
            <person name="Tanifuji G."/>
            <person name="Burki F."/>
            <person name="Gruber A."/>
            <person name="Irimia M."/>
            <person name="Maruyama S."/>
            <person name="Arias M.C."/>
            <person name="Ball S.G."/>
            <person name="Gile G.H."/>
            <person name="Hirakawa Y."/>
            <person name="Hopkins J.F."/>
            <person name="Rensing S.A."/>
            <person name="Schmutz J."/>
            <person name="Symeonidi A."/>
            <person name="Elias M."/>
            <person name="Eveleigh R.J."/>
            <person name="Herman E.K."/>
            <person name="Klute M.J."/>
            <person name="Nakayama T."/>
            <person name="Obornik M."/>
            <person name="Reyes-Prieto A."/>
            <person name="Armbrust E.V."/>
            <person name="Aves S.J."/>
            <person name="Beiko R.G."/>
            <person name="Coutinho P."/>
            <person name="Dacks J.B."/>
            <person name="Durnford D.G."/>
            <person name="Fast N.M."/>
            <person name="Green B.R."/>
            <person name="Grisdale C."/>
            <person name="Hempe F."/>
            <person name="Henrissat B."/>
            <person name="Hoppner M.P."/>
            <person name="Ishida K.-I."/>
            <person name="Kim E."/>
            <person name="Koreny L."/>
            <person name="Kroth P.G."/>
            <person name="Liu Y."/>
            <person name="Malik S.-B."/>
            <person name="Maier U.G."/>
            <person name="McRose D."/>
            <person name="Mock T."/>
            <person name="Neilson J.A."/>
            <person name="Onodera N.T."/>
            <person name="Poole A.M."/>
            <person name="Pritham E.J."/>
            <person name="Richards T.A."/>
            <person name="Rocap G."/>
            <person name="Roy S.W."/>
            <person name="Sarai C."/>
            <person name="Schaack S."/>
            <person name="Shirato S."/>
            <person name="Slamovits C.H."/>
            <person name="Spencer D.F."/>
            <person name="Suzuki S."/>
            <person name="Worden A.Z."/>
            <person name="Zauner S."/>
            <person name="Barry K."/>
            <person name="Bell C."/>
            <person name="Bharti A.K."/>
            <person name="Crow J.A."/>
            <person name="Grimwood J."/>
            <person name="Kramer R."/>
            <person name="Lindquist E."/>
            <person name="Lucas S."/>
            <person name="Salamov A."/>
            <person name="McFadden G.I."/>
            <person name="Lane C.E."/>
            <person name="Keeling P.J."/>
            <person name="Gray M.W."/>
            <person name="Grigoriev I.V."/>
            <person name="Archibald J.M."/>
        </authorList>
    </citation>
    <scope>NUCLEOTIDE SEQUENCE</scope>
    <source>
        <strain evidence="4">CCMP2712</strain>
    </source>
</reference>